<dbReference type="InterPro" id="IPR050747">
    <property type="entry name" value="Mitochondrial_chaperone_BCS1"/>
</dbReference>
<keyword evidence="8" id="KW-1133">Transmembrane helix</keyword>
<comment type="similarity">
    <text evidence="2">Belongs to the AAA ATPase family. BCS1 subfamily.</text>
</comment>
<dbReference type="PROSITE" id="PS00674">
    <property type="entry name" value="AAA"/>
    <property type="match status" value="1"/>
</dbReference>
<keyword evidence="7 12" id="KW-0067">ATP-binding</keyword>
<evidence type="ECO:0000313" key="16">
    <source>
        <dbReference type="EMBL" id="TPX10930.1"/>
    </source>
</evidence>
<feature type="region of interest" description="Disordered" evidence="13">
    <location>
        <begin position="383"/>
        <end position="411"/>
    </location>
</feature>
<dbReference type="GO" id="GO:0005524">
    <property type="term" value="F:ATP binding"/>
    <property type="evidence" value="ECO:0007669"/>
    <property type="project" value="UniProtKB-KW"/>
</dbReference>
<dbReference type="InterPro" id="IPR057495">
    <property type="entry name" value="AAA_lid_BCS1"/>
</dbReference>
<evidence type="ECO:0000256" key="12">
    <source>
        <dbReference type="RuleBase" id="RU003651"/>
    </source>
</evidence>
<keyword evidence="9" id="KW-0496">Mitochondrion</keyword>
<evidence type="ECO:0000256" key="13">
    <source>
        <dbReference type="SAM" id="MobiDB-lite"/>
    </source>
</evidence>
<dbReference type="InterPro" id="IPR014851">
    <property type="entry name" value="BCS1_N"/>
</dbReference>
<keyword evidence="5" id="KW-0999">Mitochondrion inner membrane</keyword>
<dbReference type="InterPro" id="IPR003960">
    <property type="entry name" value="ATPase_AAA_CS"/>
</dbReference>
<evidence type="ECO:0000256" key="9">
    <source>
        <dbReference type="ARBA" id="ARBA00023128"/>
    </source>
</evidence>
<evidence type="ECO:0000256" key="8">
    <source>
        <dbReference type="ARBA" id="ARBA00022989"/>
    </source>
</evidence>
<evidence type="ECO:0000256" key="11">
    <source>
        <dbReference type="ARBA" id="ARBA00048778"/>
    </source>
</evidence>
<feature type="compositionally biased region" description="Gly residues" evidence="13">
    <location>
        <begin position="392"/>
        <end position="407"/>
    </location>
</feature>
<evidence type="ECO:0000256" key="7">
    <source>
        <dbReference type="ARBA" id="ARBA00022840"/>
    </source>
</evidence>
<dbReference type="Pfam" id="PF00004">
    <property type="entry name" value="AAA"/>
    <property type="match status" value="2"/>
</dbReference>
<evidence type="ECO:0000259" key="15">
    <source>
        <dbReference type="SMART" id="SM01024"/>
    </source>
</evidence>
<dbReference type="SMART" id="SM00382">
    <property type="entry name" value="AAA"/>
    <property type="match status" value="1"/>
</dbReference>
<dbReference type="InterPro" id="IPR003593">
    <property type="entry name" value="AAA+_ATPase"/>
</dbReference>
<gene>
    <name evidence="16" type="ORF">E0L32_008136</name>
</gene>
<dbReference type="EMBL" id="SKBQ01000052">
    <property type="protein sequence ID" value="TPX10930.1"/>
    <property type="molecule type" value="Genomic_DNA"/>
</dbReference>
<dbReference type="InterPro" id="IPR027417">
    <property type="entry name" value="P-loop_NTPase"/>
</dbReference>
<dbReference type="AlphaFoldDB" id="A0A507B2Y2"/>
<evidence type="ECO:0000259" key="14">
    <source>
        <dbReference type="SMART" id="SM00382"/>
    </source>
</evidence>
<evidence type="ECO:0000256" key="2">
    <source>
        <dbReference type="ARBA" id="ARBA00007448"/>
    </source>
</evidence>
<dbReference type="GO" id="GO:0016887">
    <property type="term" value="F:ATP hydrolysis activity"/>
    <property type="evidence" value="ECO:0007669"/>
    <property type="project" value="InterPro"/>
</dbReference>
<feature type="domain" description="AAA+ ATPase" evidence="14">
    <location>
        <begin position="316"/>
        <end position="485"/>
    </location>
</feature>
<dbReference type="GO" id="GO:0005743">
    <property type="term" value="C:mitochondrial inner membrane"/>
    <property type="evidence" value="ECO:0007669"/>
    <property type="project" value="UniProtKB-SubCell"/>
</dbReference>
<accession>A0A507B2Y2</accession>
<organism evidence="16 17">
    <name type="scientific">Thyridium curvatum</name>
    <dbReference type="NCBI Taxonomy" id="1093900"/>
    <lineage>
        <taxon>Eukaryota</taxon>
        <taxon>Fungi</taxon>
        <taxon>Dikarya</taxon>
        <taxon>Ascomycota</taxon>
        <taxon>Pezizomycotina</taxon>
        <taxon>Sordariomycetes</taxon>
        <taxon>Sordariomycetidae</taxon>
        <taxon>Thyridiales</taxon>
        <taxon>Thyridiaceae</taxon>
        <taxon>Thyridium</taxon>
    </lineage>
</organism>
<dbReference type="Pfam" id="PF25426">
    <property type="entry name" value="AAA_lid_BCS1"/>
    <property type="match status" value="1"/>
</dbReference>
<reference evidence="16 17" key="1">
    <citation type="submission" date="2019-06" db="EMBL/GenBank/DDBJ databases">
        <title>Draft genome sequence of the filamentous fungus Phialemoniopsis curvata isolated from diesel fuel.</title>
        <authorList>
            <person name="Varaljay V.A."/>
            <person name="Lyon W.J."/>
            <person name="Crouch A.L."/>
            <person name="Drake C.E."/>
            <person name="Hollomon J.M."/>
            <person name="Nadeau L.J."/>
            <person name="Nunn H.S."/>
            <person name="Stevenson B.S."/>
            <person name="Bojanowski C.L."/>
            <person name="Crookes-Goodson W.J."/>
        </authorList>
    </citation>
    <scope>NUCLEOTIDE SEQUENCE [LARGE SCALE GENOMIC DNA]</scope>
    <source>
        <strain evidence="16 17">D216</strain>
    </source>
</reference>
<keyword evidence="17" id="KW-1185">Reference proteome</keyword>
<keyword evidence="3" id="KW-0812">Transmembrane</keyword>
<dbReference type="RefSeq" id="XP_030992641.1">
    <property type="nucleotide sequence ID" value="XM_031142957.1"/>
</dbReference>
<evidence type="ECO:0000256" key="10">
    <source>
        <dbReference type="ARBA" id="ARBA00023136"/>
    </source>
</evidence>
<comment type="catalytic activity">
    <reaction evidence="11">
        <text>ATP + H2O = ADP + phosphate + H(+)</text>
        <dbReference type="Rhea" id="RHEA:13065"/>
        <dbReference type="ChEBI" id="CHEBI:15377"/>
        <dbReference type="ChEBI" id="CHEBI:15378"/>
        <dbReference type="ChEBI" id="CHEBI:30616"/>
        <dbReference type="ChEBI" id="CHEBI:43474"/>
        <dbReference type="ChEBI" id="CHEBI:456216"/>
    </reaction>
    <physiologicalReaction direction="left-to-right" evidence="11">
        <dbReference type="Rhea" id="RHEA:13066"/>
    </physiologicalReaction>
</comment>
<evidence type="ECO:0000256" key="6">
    <source>
        <dbReference type="ARBA" id="ARBA00022801"/>
    </source>
</evidence>
<evidence type="ECO:0000256" key="3">
    <source>
        <dbReference type="ARBA" id="ARBA00022692"/>
    </source>
</evidence>
<dbReference type="STRING" id="1093900.A0A507B2Y2"/>
<keyword evidence="6" id="KW-0378">Hydrolase</keyword>
<dbReference type="Pfam" id="PF08740">
    <property type="entry name" value="BCS1_N"/>
    <property type="match status" value="1"/>
</dbReference>
<dbReference type="OrthoDB" id="10251412at2759"/>
<dbReference type="PANTHER" id="PTHR23070">
    <property type="entry name" value="BCS1 AAA-TYPE ATPASE"/>
    <property type="match status" value="1"/>
</dbReference>
<keyword evidence="10" id="KW-0472">Membrane</keyword>
<protein>
    <submittedName>
        <fullName evidence="16">Uncharacterized protein</fullName>
    </submittedName>
</protein>
<dbReference type="InterPro" id="IPR003959">
    <property type="entry name" value="ATPase_AAA_core"/>
</dbReference>
<feature type="region of interest" description="Disordered" evidence="13">
    <location>
        <begin position="500"/>
        <end position="567"/>
    </location>
</feature>
<keyword evidence="4 12" id="KW-0547">Nucleotide-binding</keyword>
<dbReference type="InParanoid" id="A0A507B2Y2"/>
<name>A0A507B2Y2_9PEZI</name>
<comment type="subcellular location">
    <subcellularLocation>
        <location evidence="1">Mitochondrion inner membrane</location>
        <topology evidence="1">Single-pass membrane protein</topology>
    </subcellularLocation>
</comment>
<dbReference type="Proteomes" id="UP000319257">
    <property type="component" value="Unassembled WGS sequence"/>
</dbReference>
<evidence type="ECO:0000256" key="4">
    <source>
        <dbReference type="ARBA" id="ARBA00022741"/>
    </source>
</evidence>
<dbReference type="Gene3D" id="3.40.50.300">
    <property type="entry name" value="P-loop containing nucleotide triphosphate hydrolases"/>
    <property type="match status" value="1"/>
</dbReference>
<dbReference type="SMART" id="SM01024">
    <property type="entry name" value="BCS1_N"/>
    <property type="match status" value="1"/>
</dbReference>
<sequence length="633" mass="69955">MDFNSMLKGALPSFGGNGTSLGDNMSTKHLPDGVAQLLPLLGGRFNPLMQTFMVVYEMLAKRLGLDPGVILTLFGFLWAFNKVGRQIYTNVYSLVQEYLMASIHISSNDEIYLHLMKWLARQPTMVSSRSLMAETVGKTAWEDEDESDVLKTRISPDGSGVYLNFSNQEAKAPPRFIPAMGTHGFKFNGKYFRLRRKQESFMEDSHQSGGMAFKDKENLVISCFGWSPTPIKKLLQHCKEAYYSDHHARTIVKRPNSQNVRRFGGRNAWLQVANRPVRPMKTVVLDGKQKVQVLSDINEYLHPATPRWYANRGIPLRRGYLFHGPPGTGKTSLSFALAGVFGLDIYVISLLEPSLSEEDLSALFNTLPRRCVVLLEDIDTAGLSRPGDPSKDGGGGGPDGKGGGGDGIPPNEWRVADLARALKEKGNDPNEKKGISLSGLLNAIDGVASHEGRVLIMTTNKPESLDEALIRPGRVDLQVGFTNSTQEQARELFERMYEADHHHHHHHHNKPSSSGPGAAAGGANGHIVDNFSSSHMNGSAAGPRKDGEDGEQQATTTAEISHDERLDMSPEELKRIAAEFADKIPQGRFSPAELQGFLLKRKKNPRRALEEVGRWVEAMVQLKESKTKVLQVQ</sequence>
<evidence type="ECO:0000313" key="17">
    <source>
        <dbReference type="Proteomes" id="UP000319257"/>
    </source>
</evidence>
<dbReference type="SUPFAM" id="SSF52540">
    <property type="entry name" value="P-loop containing nucleoside triphosphate hydrolases"/>
    <property type="match status" value="1"/>
</dbReference>
<dbReference type="GeneID" id="41975583"/>
<comment type="caution">
    <text evidence="16">The sequence shown here is derived from an EMBL/GenBank/DDBJ whole genome shotgun (WGS) entry which is preliminary data.</text>
</comment>
<evidence type="ECO:0000256" key="5">
    <source>
        <dbReference type="ARBA" id="ARBA00022792"/>
    </source>
</evidence>
<evidence type="ECO:0000256" key="1">
    <source>
        <dbReference type="ARBA" id="ARBA00004434"/>
    </source>
</evidence>
<feature type="domain" description="BCS1 N-terminal" evidence="15">
    <location>
        <begin position="72"/>
        <end position="283"/>
    </location>
</feature>
<proteinExistence type="inferred from homology"/>